<dbReference type="InterPro" id="IPR036165">
    <property type="entry name" value="YefM-like_sf"/>
</dbReference>
<comment type="similarity">
    <text evidence="1 2">Belongs to the phD/YefM antitoxin family.</text>
</comment>
<dbReference type="SUPFAM" id="SSF143120">
    <property type="entry name" value="YefM-like"/>
    <property type="match status" value="1"/>
</dbReference>
<evidence type="ECO:0000256" key="1">
    <source>
        <dbReference type="ARBA" id="ARBA00009981"/>
    </source>
</evidence>
<keyword evidence="4" id="KW-1185">Reference proteome</keyword>
<dbReference type="PANTHER" id="PTHR33713">
    <property type="entry name" value="ANTITOXIN YAFN-RELATED"/>
    <property type="match status" value="1"/>
</dbReference>
<dbReference type="EMBL" id="AP021875">
    <property type="protein sequence ID" value="BBO73142.1"/>
    <property type="molecule type" value="Genomic_DNA"/>
</dbReference>
<evidence type="ECO:0000313" key="4">
    <source>
        <dbReference type="Proteomes" id="UP000427769"/>
    </source>
</evidence>
<dbReference type="Proteomes" id="UP000427769">
    <property type="component" value="Chromosome"/>
</dbReference>
<dbReference type="KEGG" id="dwd:DSCW_05590"/>
<reference evidence="3 4" key="1">
    <citation type="submission" date="2019-11" db="EMBL/GenBank/DDBJ databases">
        <title>Comparative genomics of hydrocarbon-degrading Desulfosarcina strains.</title>
        <authorList>
            <person name="Watanabe M."/>
            <person name="Kojima H."/>
            <person name="Fukui M."/>
        </authorList>
    </citation>
    <scope>NUCLEOTIDE SEQUENCE [LARGE SCALE GENOMIC DNA]</scope>
    <source>
        <strain evidence="3 4">PP31</strain>
    </source>
</reference>
<evidence type="ECO:0000313" key="3">
    <source>
        <dbReference type="EMBL" id="BBO73142.1"/>
    </source>
</evidence>
<dbReference type="AlphaFoldDB" id="A0A5K7YTH3"/>
<dbReference type="Pfam" id="PF02604">
    <property type="entry name" value="PhdYeFM_antitox"/>
    <property type="match status" value="1"/>
</dbReference>
<comment type="function">
    <text evidence="2">Antitoxin component of a type II toxin-antitoxin (TA) system.</text>
</comment>
<evidence type="ECO:0000256" key="2">
    <source>
        <dbReference type="RuleBase" id="RU362080"/>
    </source>
</evidence>
<gene>
    <name evidence="3" type="ORF">DSCW_05590</name>
</gene>
<dbReference type="InterPro" id="IPR051405">
    <property type="entry name" value="phD/YefM_antitoxin"/>
</dbReference>
<protein>
    <recommendedName>
        <fullName evidence="2">Antitoxin</fullName>
    </recommendedName>
</protein>
<dbReference type="OrthoDB" id="7069202at2"/>
<dbReference type="PANTHER" id="PTHR33713:SF11">
    <property type="entry name" value="PREVENT-HOST-DEATH FAMILY PROTEIN"/>
    <property type="match status" value="1"/>
</dbReference>
<dbReference type="NCBIfam" id="TIGR01552">
    <property type="entry name" value="phd_fam"/>
    <property type="match status" value="1"/>
</dbReference>
<organism evidence="3 4">
    <name type="scientific">Desulfosarcina widdelii</name>
    <dbReference type="NCBI Taxonomy" id="947919"/>
    <lineage>
        <taxon>Bacteria</taxon>
        <taxon>Pseudomonadati</taxon>
        <taxon>Thermodesulfobacteriota</taxon>
        <taxon>Desulfobacteria</taxon>
        <taxon>Desulfobacterales</taxon>
        <taxon>Desulfosarcinaceae</taxon>
        <taxon>Desulfosarcina</taxon>
    </lineage>
</organism>
<accession>A0A5K7YTH3</accession>
<name>A0A5K7YTH3_9BACT</name>
<sequence>MQLSKSIKPISFFKANAANIIKQLNETHGTMIITQRGEAKAVIQDITEYERTQEALALLKMIAQGQDDLKKGRTISAGDMLDELKTLAGEAAR</sequence>
<dbReference type="Gene3D" id="3.40.1620.10">
    <property type="entry name" value="YefM-like domain"/>
    <property type="match status" value="1"/>
</dbReference>
<proteinExistence type="inferred from homology"/>
<dbReference type="InterPro" id="IPR006442">
    <property type="entry name" value="Antitoxin_Phd/YefM"/>
</dbReference>